<reference evidence="2 3" key="1">
    <citation type="submission" date="2018-03" db="EMBL/GenBank/DDBJ databases">
        <title>Genomic Encyclopedia of Archaeal and Bacterial Type Strains, Phase II (KMG-II): from individual species to whole genera.</title>
        <authorList>
            <person name="Goeker M."/>
        </authorList>
    </citation>
    <scope>NUCLEOTIDE SEQUENCE [LARGE SCALE GENOMIC DNA]</scope>
    <source>
        <strain evidence="2 3">DSM 24859</strain>
    </source>
</reference>
<comment type="caution">
    <text evidence="2">The sequence shown here is derived from an EMBL/GenBank/DDBJ whole genome shotgun (WGS) entry which is preliminary data.</text>
</comment>
<evidence type="ECO:0000313" key="3">
    <source>
        <dbReference type="Proteomes" id="UP000240971"/>
    </source>
</evidence>
<keyword evidence="3" id="KW-1185">Reference proteome</keyword>
<proteinExistence type="predicted"/>
<organism evidence="2 3">
    <name type="scientific">Chitinophaga niastensis</name>
    <dbReference type="NCBI Taxonomy" id="536980"/>
    <lineage>
        <taxon>Bacteria</taxon>
        <taxon>Pseudomonadati</taxon>
        <taxon>Bacteroidota</taxon>
        <taxon>Chitinophagia</taxon>
        <taxon>Chitinophagales</taxon>
        <taxon>Chitinophagaceae</taxon>
        <taxon>Chitinophaga</taxon>
    </lineage>
</organism>
<feature type="compositionally biased region" description="Polar residues" evidence="1">
    <location>
        <begin position="89"/>
        <end position="101"/>
    </location>
</feature>
<name>A0A2P8HDE0_CHINA</name>
<dbReference type="RefSeq" id="WP_106530529.1">
    <property type="nucleotide sequence ID" value="NZ_PYAW01000006.1"/>
</dbReference>
<dbReference type="Proteomes" id="UP000240971">
    <property type="component" value="Unassembled WGS sequence"/>
</dbReference>
<gene>
    <name evidence="2" type="ORF">CLV51_106106</name>
</gene>
<dbReference type="EMBL" id="PYAW01000006">
    <property type="protein sequence ID" value="PSL44240.1"/>
    <property type="molecule type" value="Genomic_DNA"/>
</dbReference>
<dbReference type="AlphaFoldDB" id="A0A2P8HDE0"/>
<dbReference type="OrthoDB" id="1359449at2"/>
<feature type="compositionally biased region" description="Basic and acidic residues" evidence="1">
    <location>
        <begin position="113"/>
        <end position="128"/>
    </location>
</feature>
<protein>
    <submittedName>
        <fullName evidence="2">Uncharacterized protein</fullName>
    </submittedName>
</protein>
<feature type="region of interest" description="Disordered" evidence="1">
    <location>
        <begin position="88"/>
        <end position="128"/>
    </location>
</feature>
<accession>A0A2P8HDE0</accession>
<sequence length="128" mass="13557">MGFPYVQTTPLVNSVYTVTTVSIKSNMQVAVVQFMSAAGKLGQVTLSPVQPTAGPVTYKRGQQVVTLEKATFIAASQFVDGSVFAEGSATDQQGKNETPYSASIADWTATGDAGDKAKAKTKEKQEHH</sequence>
<evidence type="ECO:0000313" key="2">
    <source>
        <dbReference type="EMBL" id="PSL44240.1"/>
    </source>
</evidence>
<evidence type="ECO:0000256" key="1">
    <source>
        <dbReference type="SAM" id="MobiDB-lite"/>
    </source>
</evidence>